<name>A0A8X6W7L9_TRICX</name>
<proteinExistence type="predicted"/>
<comment type="caution">
    <text evidence="1">The sequence shown here is derived from an EMBL/GenBank/DDBJ whole genome shotgun (WGS) entry which is preliminary data.</text>
</comment>
<evidence type="ECO:0000313" key="2">
    <source>
        <dbReference type="Proteomes" id="UP000887159"/>
    </source>
</evidence>
<evidence type="ECO:0000313" key="1">
    <source>
        <dbReference type="EMBL" id="GFY29758.1"/>
    </source>
</evidence>
<protein>
    <submittedName>
        <fullName evidence="1">Uncharacterized protein</fullName>
    </submittedName>
</protein>
<dbReference type="AlphaFoldDB" id="A0A8X6W7L9"/>
<dbReference type="Proteomes" id="UP000887159">
    <property type="component" value="Unassembled WGS sequence"/>
</dbReference>
<keyword evidence="2" id="KW-1185">Reference proteome</keyword>
<sequence>MGFVSKEMGFVSKEMGFDSKETVFMMNFKGNGFKGEDFQVKGDDAKLFILFIERNISFENLFINFLFKLNRNEKCYSSRPCFLL</sequence>
<organism evidence="1 2">
    <name type="scientific">Trichonephila clavipes</name>
    <name type="common">Golden silk orbweaver</name>
    <name type="synonym">Nephila clavipes</name>
    <dbReference type="NCBI Taxonomy" id="2585209"/>
    <lineage>
        <taxon>Eukaryota</taxon>
        <taxon>Metazoa</taxon>
        <taxon>Ecdysozoa</taxon>
        <taxon>Arthropoda</taxon>
        <taxon>Chelicerata</taxon>
        <taxon>Arachnida</taxon>
        <taxon>Araneae</taxon>
        <taxon>Araneomorphae</taxon>
        <taxon>Entelegynae</taxon>
        <taxon>Araneoidea</taxon>
        <taxon>Nephilidae</taxon>
        <taxon>Trichonephila</taxon>
    </lineage>
</organism>
<gene>
    <name evidence="1" type="ORF">TNCV_1813351</name>
</gene>
<dbReference type="EMBL" id="BMAU01021389">
    <property type="protein sequence ID" value="GFY29758.1"/>
    <property type="molecule type" value="Genomic_DNA"/>
</dbReference>
<accession>A0A8X6W7L9</accession>
<reference evidence="1" key="1">
    <citation type="submission" date="2020-08" db="EMBL/GenBank/DDBJ databases">
        <title>Multicomponent nature underlies the extraordinary mechanical properties of spider dragline silk.</title>
        <authorList>
            <person name="Kono N."/>
            <person name="Nakamura H."/>
            <person name="Mori M."/>
            <person name="Yoshida Y."/>
            <person name="Ohtoshi R."/>
            <person name="Malay A.D."/>
            <person name="Moran D.A.P."/>
            <person name="Tomita M."/>
            <person name="Numata K."/>
            <person name="Arakawa K."/>
        </authorList>
    </citation>
    <scope>NUCLEOTIDE SEQUENCE</scope>
</reference>